<organism evidence="1 2">
    <name type="scientific">Orenia metallireducens</name>
    <dbReference type="NCBI Taxonomy" id="1413210"/>
    <lineage>
        <taxon>Bacteria</taxon>
        <taxon>Bacillati</taxon>
        <taxon>Bacillota</taxon>
        <taxon>Clostridia</taxon>
        <taxon>Halanaerobiales</taxon>
        <taxon>Halobacteroidaceae</taxon>
        <taxon>Orenia</taxon>
    </lineage>
</organism>
<evidence type="ECO:0000313" key="1">
    <source>
        <dbReference type="EMBL" id="SNY41243.1"/>
    </source>
</evidence>
<dbReference type="AlphaFoldDB" id="A0A285I034"/>
<dbReference type="EMBL" id="OBDZ01000028">
    <property type="protein sequence ID" value="SNY41243.1"/>
    <property type="molecule type" value="Genomic_DNA"/>
</dbReference>
<proteinExistence type="predicted"/>
<protein>
    <submittedName>
        <fullName evidence="1">Uncharacterized protein</fullName>
    </submittedName>
</protein>
<gene>
    <name evidence="1" type="ORF">SAMN06265827_12823</name>
</gene>
<dbReference type="Proteomes" id="UP000219573">
    <property type="component" value="Unassembled WGS sequence"/>
</dbReference>
<keyword evidence="2" id="KW-1185">Reference proteome</keyword>
<sequence>MGEKHSLIEYKNNKKAITKGITNLHPLFALKETIDKGINLLKVREQETTKRHIIDKQAEVIIEKIRSERDNFQLYIEESFKERANNFDKCFELLDKGIENEDISAVNAAVHLITKQMEQDPLENYTKIKSDFFSFDEIEQF</sequence>
<reference evidence="2" key="1">
    <citation type="submission" date="2017-09" db="EMBL/GenBank/DDBJ databases">
        <authorList>
            <person name="Varghese N."/>
            <person name="Submissions S."/>
        </authorList>
    </citation>
    <scope>NUCLEOTIDE SEQUENCE [LARGE SCALE GENOMIC DNA]</scope>
    <source>
        <strain evidence="2">MSL47</strain>
    </source>
</reference>
<accession>A0A285I034</accession>
<name>A0A285I034_9FIRM</name>
<evidence type="ECO:0000313" key="2">
    <source>
        <dbReference type="Proteomes" id="UP000219573"/>
    </source>
</evidence>
<dbReference type="RefSeq" id="WP_097019034.1">
    <property type="nucleotide sequence ID" value="NZ_OBDZ01000028.1"/>
</dbReference>